<evidence type="ECO:0000259" key="9">
    <source>
        <dbReference type="Pfam" id="PF09976"/>
    </source>
</evidence>
<keyword evidence="5 8" id="KW-1133">Transmembrane helix</keyword>
<dbReference type="GO" id="GO:0005886">
    <property type="term" value="C:plasma membrane"/>
    <property type="evidence" value="ECO:0007669"/>
    <property type="project" value="UniProtKB-SubCell"/>
</dbReference>
<dbReference type="OrthoDB" id="7173339at2"/>
<gene>
    <name evidence="10" type="ORF">BSL82_07945</name>
</gene>
<accession>A0A1L3ZUK5</accession>
<dbReference type="GO" id="GO:0044877">
    <property type="term" value="F:protein-containing complex binding"/>
    <property type="evidence" value="ECO:0007669"/>
    <property type="project" value="InterPro"/>
</dbReference>
<evidence type="ECO:0000256" key="8">
    <source>
        <dbReference type="SAM" id="Phobius"/>
    </source>
</evidence>
<evidence type="ECO:0000256" key="6">
    <source>
        <dbReference type="ARBA" id="ARBA00023136"/>
    </source>
</evidence>
<evidence type="ECO:0000256" key="3">
    <source>
        <dbReference type="ARBA" id="ARBA00022475"/>
    </source>
</evidence>
<evidence type="ECO:0000256" key="1">
    <source>
        <dbReference type="ARBA" id="ARBA00004167"/>
    </source>
</evidence>
<dbReference type="InterPro" id="IPR018704">
    <property type="entry name" value="SecYEG/CpoB_TPR"/>
</dbReference>
<dbReference type="Proteomes" id="UP000182063">
    <property type="component" value="Chromosome"/>
</dbReference>
<sequence>MAQNKEVDEAFLREVDDELRRDQLAGWWRRWGRWLVVLVGLGLIALAAWLWWQEEQKRQAGLLGETLVQAFQSAESGNETRAIAGFSELKLSGNNAYRAAAMLGEAEMAAKQGDAKKAADAFGKVAADMNVPEAYRNLALVRQTALQFDSLKPAQVIARMKPLAIAGGPWFASAGEMTAIAYLNDNKPDLAGPLFAAIAKDKDAPASARSRAAQMAVALGIDVAPDQAAGEAGATE</sequence>
<dbReference type="Pfam" id="PF09976">
    <property type="entry name" value="TPR_21"/>
    <property type="match status" value="1"/>
</dbReference>
<evidence type="ECO:0000256" key="5">
    <source>
        <dbReference type="ARBA" id="ARBA00022989"/>
    </source>
</evidence>
<protein>
    <recommendedName>
        <fullName evidence="9">Ancillary SecYEG translocon subunit/Cell division coordinator CpoB TPR domain-containing protein</fullName>
    </recommendedName>
</protein>
<dbReference type="PANTHER" id="PTHR38035">
    <property type="entry name" value="UPF0070 PROTEIN YFGM"/>
    <property type="match status" value="1"/>
</dbReference>
<feature type="transmembrane region" description="Helical" evidence="8">
    <location>
        <begin position="31"/>
        <end position="52"/>
    </location>
</feature>
<comment type="subcellular location">
    <subcellularLocation>
        <location evidence="2">Cell membrane</location>
    </subcellularLocation>
    <subcellularLocation>
        <location evidence="1">Membrane</location>
        <topology evidence="1">Single-pass membrane protein</topology>
    </subcellularLocation>
</comment>
<keyword evidence="3" id="KW-1003">Cell membrane</keyword>
<feature type="domain" description="Ancillary SecYEG translocon subunit/Cell division coordinator CpoB TPR" evidence="9">
    <location>
        <begin position="27"/>
        <end position="160"/>
    </location>
</feature>
<evidence type="ECO:0000256" key="2">
    <source>
        <dbReference type="ARBA" id="ARBA00004236"/>
    </source>
</evidence>
<evidence type="ECO:0000313" key="11">
    <source>
        <dbReference type="Proteomes" id="UP000182063"/>
    </source>
</evidence>
<evidence type="ECO:0000256" key="4">
    <source>
        <dbReference type="ARBA" id="ARBA00022692"/>
    </source>
</evidence>
<dbReference type="AlphaFoldDB" id="A0A1L3ZUK5"/>
<evidence type="ECO:0000256" key="7">
    <source>
        <dbReference type="ARBA" id="ARBA00023186"/>
    </source>
</evidence>
<proteinExistence type="predicted"/>
<dbReference type="PANTHER" id="PTHR38035:SF1">
    <property type="entry name" value="ANCILLARY SECYEG TRANSLOCON SUBUNIT"/>
    <property type="match status" value="1"/>
</dbReference>
<keyword evidence="7" id="KW-0143">Chaperone</keyword>
<dbReference type="STRING" id="1921510.BSL82_07945"/>
<reference evidence="11" key="1">
    <citation type="submission" date="2016-11" db="EMBL/GenBank/DDBJ databases">
        <title>Complete Genome Sequence of alachlor-degrading Sphingomonas sp. strain JJ-A5.</title>
        <authorList>
            <person name="Lee H."/>
            <person name="Ka J.-O."/>
        </authorList>
    </citation>
    <scope>NUCLEOTIDE SEQUENCE [LARGE SCALE GENOMIC DNA]</scope>
    <source>
        <strain evidence="11">JJ-A5</strain>
    </source>
</reference>
<evidence type="ECO:0000313" key="10">
    <source>
        <dbReference type="EMBL" id="API59249.1"/>
    </source>
</evidence>
<organism evidence="10 11">
    <name type="scientific">Tardibacter chloracetimidivorans</name>
    <dbReference type="NCBI Taxonomy" id="1921510"/>
    <lineage>
        <taxon>Bacteria</taxon>
        <taxon>Pseudomonadati</taxon>
        <taxon>Pseudomonadota</taxon>
        <taxon>Alphaproteobacteria</taxon>
        <taxon>Sphingomonadales</taxon>
        <taxon>Sphingomonadaceae</taxon>
        <taxon>Tardibacter</taxon>
    </lineage>
</organism>
<dbReference type="RefSeq" id="WP_072596798.1">
    <property type="nucleotide sequence ID" value="NZ_CP018221.1"/>
</dbReference>
<dbReference type="KEGG" id="sphj:BSL82_07945"/>
<keyword evidence="11" id="KW-1185">Reference proteome</keyword>
<keyword evidence="6 8" id="KW-0472">Membrane</keyword>
<name>A0A1L3ZUK5_9SPHN</name>
<keyword evidence="4 8" id="KW-0812">Transmembrane</keyword>
<dbReference type="InterPro" id="IPR026039">
    <property type="entry name" value="YfgM"/>
</dbReference>
<dbReference type="EMBL" id="CP018221">
    <property type="protein sequence ID" value="API59249.1"/>
    <property type="molecule type" value="Genomic_DNA"/>
</dbReference>